<dbReference type="PROSITE" id="PS50995">
    <property type="entry name" value="HTH_MARR_2"/>
    <property type="match status" value="1"/>
</dbReference>
<dbReference type="InterPro" id="IPR039422">
    <property type="entry name" value="MarR/SlyA-like"/>
</dbReference>
<dbReference type="SMART" id="SM00347">
    <property type="entry name" value="HTH_MARR"/>
    <property type="match status" value="1"/>
</dbReference>
<dbReference type="PROSITE" id="PS01117">
    <property type="entry name" value="HTH_MARR_1"/>
    <property type="match status" value="1"/>
</dbReference>
<keyword evidence="2" id="KW-0238">DNA-binding</keyword>
<evidence type="ECO:0000313" key="5">
    <source>
        <dbReference type="EMBL" id="MBK1667614.1"/>
    </source>
</evidence>
<keyword evidence="6" id="KW-1185">Reference proteome</keyword>
<dbReference type="InterPro" id="IPR036388">
    <property type="entry name" value="WH-like_DNA-bd_sf"/>
</dbReference>
<dbReference type="Pfam" id="PF13463">
    <property type="entry name" value="HTH_27"/>
    <property type="match status" value="1"/>
</dbReference>
<dbReference type="InterPro" id="IPR000835">
    <property type="entry name" value="HTH_MarR-typ"/>
</dbReference>
<evidence type="ECO:0000256" key="3">
    <source>
        <dbReference type="ARBA" id="ARBA00023163"/>
    </source>
</evidence>
<evidence type="ECO:0000259" key="4">
    <source>
        <dbReference type="PROSITE" id="PS50995"/>
    </source>
</evidence>
<reference evidence="5 6" key="1">
    <citation type="journal article" date="2020" name="Microorganisms">
        <title>Osmotic Adaptation and Compatible Solute Biosynthesis of Phototrophic Bacteria as Revealed from Genome Analyses.</title>
        <authorList>
            <person name="Imhoff J.F."/>
            <person name="Rahn T."/>
            <person name="Kunzel S."/>
            <person name="Keller A."/>
            <person name="Neulinger S.C."/>
        </authorList>
    </citation>
    <scope>NUCLEOTIDE SEQUENCE [LARGE SCALE GENOMIC DNA]</scope>
    <source>
        <strain evidence="5 6">DSM 9895</strain>
    </source>
</reference>
<dbReference type="EMBL" id="NRRL01000009">
    <property type="protein sequence ID" value="MBK1667614.1"/>
    <property type="molecule type" value="Genomic_DNA"/>
</dbReference>
<dbReference type="PANTHER" id="PTHR33164:SF102">
    <property type="entry name" value="TRANSCRIPTIONAL REGULATORY PROTEIN"/>
    <property type="match status" value="1"/>
</dbReference>
<gene>
    <name evidence="5" type="ORF">CKO28_06150</name>
</gene>
<dbReference type="Proteomes" id="UP001296873">
    <property type="component" value="Unassembled WGS sequence"/>
</dbReference>
<keyword evidence="1" id="KW-0805">Transcription regulation</keyword>
<evidence type="ECO:0000256" key="2">
    <source>
        <dbReference type="ARBA" id="ARBA00023125"/>
    </source>
</evidence>
<sequence length="154" mass="17097">MSTAYIETIQRIERLHRQFLETIKDELDRLGIRDLNAVQAMILFNLGGEQMTVGDLTHRGCYQGSNVSYNVKKLVELGYLTQQRADHDRRATYLACTTKGHEIRGHIQQLMDANAAEAASLSVDVEAAADSLGGIERALATARMNQHAASRRVA</sequence>
<proteinExistence type="predicted"/>
<name>A0ABS1DAY5_9PROT</name>
<dbReference type="RefSeq" id="WP_200339775.1">
    <property type="nucleotide sequence ID" value="NZ_NRRL01000009.1"/>
</dbReference>
<feature type="domain" description="HTH marR-type" evidence="4">
    <location>
        <begin position="5"/>
        <end position="141"/>
    </location>
</feature>
<evidence type="ECO:0000313" key="6">
    <source>
        <dbReference type="Proteomes" id="UP001296873"/>
    </source>
</evidence>
<accession>A0ABS1DAY5</accession>
<evidence type="ECO:0000256" key="1">
    <source>
        <dbReference type="ARBA" id="ARBA00023015"/>
    </source>
</evidence>
<dbReference type="InterPro" id="IPR036390">
    <property type="entry name" value="WH_DNA-bd_sf"/>
</dbReference>
<dbReference type="PANTHER" id="PTHR33164">
    <property type="entry name" value="TRANSCRIPTIONAL REGULATOR, MARR FAMILY"/>
    <property type="match status" value="1"/>
</dbReference>
<comment type="caution">
    <text evidence="5">The sequence shown here is derived from an EMBL/GenBank/DDBJ whole genome shotgun (WGS) entry which is preliminary data.</text>
</comment>
<keyword evidence="3" id="KW-0804">Transcription</keyword>
<organism evidence="5 6">
    <name type="scientific">Rhodovibrio sodomensis</name>
    <dbReference type="NCBI Taxonomy" id="1088"/>
    <lineage>
        <taxon>Bacteria</taxon>
        <taxon>Pseudomonadati</taxon>
        <taxon>Pseudomonadota</taxon>
        <taxon>Alphaproteobacteria</taxon>
        <taxon>Rhodospirillales</taxon>
        <taxon>Rhodovibrionaceae</taxon>
        <taxon>Rhodovibrio</taxon>
    </lineage>
</organism>
<dbReference type="SUPFAM" id="SSF46785">
    <property type="entry name" value="Winged helix' DNA-binding domain"/>
    <property type="match status" value="1"/>
</dbReference>
<dbReference type="Gene3D" id="1.10.10.10">
    <property type="entry name" value="Winged helix-like DNA-binding domain superfamily/Winged helix DNA-binding domain"/>
    <property type="match status" value="1"/>
</dbReference>
<dbReference type="InterPro" id="IPR023187">
    <property type="entry name" value="Tscrpt_reg_MarR-type_CS"/>
</dbReference>
<protein>
    <recommendedName>
        <fullName evidence="4">HTH marR-type domain-containing protein</fullName>
    </recommendedName>
</protein>